<dbReference type="EMBL" id="LT906439">
    <property type="protein sequence ID" value="SNU86101.1"/>
    <property type="molecule type" value="Genomic_DNA"/>
</dbReference>
<protein>
    <submittedName>
        <fullName evidence="4">N-acetyltransferase GCN5</fullName>
    </submittedName>
</protein>
<dbReference type="GO" id="GO:0016747">
    <property type="term" value="F:acyltransferase activity, transferring groups other than amino-acyl groups"/>
    <property type="evidence" value="ECO:0007669"/>
    <property type="project" value="InterPro"/>
</dbReference>
<keyword evidence="1 4" id="KW-0808">Transferase</keyword>
<name>A0A239SL20_9STRE</name>
<dbReference type="Pfam" id="PF00583">
    <property type="entry name" value="Acetyltransf_1"/>
    <property type="match status" value="1"/>
</dbReference>
<dbReference type="KEGG" id="smen:SAMEA4412692_0080"/>
<keyword evidence="5" id="KW-1185">Reference proteome</keyword>
<dbReference type="SUPFAM" id="SSF55729">
    <property type="entry name" value="Acyl-CoA N-acyltransferases (Nat)"/>
    <property type="match status" value="1"/>
</dbReference>
<accession>A0A239SL20</accession>
<dbReference type="PANTHER" id="PTHR43877">
    <property type="entry name" value="AMINOALKYLPHOSPHONATE N-ACETYLTRANSFERASE-RELATED-RELATED"/>
    <property type="match status" value="1"/>
</dbReference>
<sequence>MTIRPVTEDTVSAWAQLAARVWHSNSETLRQAFLAGQFPYEFLYWQGEDAVGFISLSLRQDYVEGSHNRPTAFLEGIYVLPNYRKQGLASAMVDYAKAWTRQQGLQQLASNCELANEVSQAFHQSLGFQEVSRTVHYLMDTAAD</sequence>
<dbReference type="OrthoDB" id="118633at2"/>
<dbReference type="STRING" id="1123308.GCA_000380085_00411"/>
<dbReference type="CDD" id="cd04301">
    <property type="entry name" value="NAT_SF"/>
    <property type="match status" value="1"/>
</dbReference>
<dbReference type="AlphaFoldDB" id="A0A239SL20"/>
<keyword evidence="2" id="KW-0012">Acyltransferase</keyword>
<evidence type="ECO:0000259" key="3">
    <source>
        <dbReference type="PROSITE" id="PS51186"/>
    </source>
</evidence>
<evidence type="ECO:0000256" key="2">
    <source>
        <dbReference type="ARBA" id="ARBA00023315"/>
    </source>
</evidence>
<feature type="domain" description="N-acetyltransferase" evidence="3">
    <location>
        <begin position="1"/>
        <end position="144"/>
    </location>
</feature>
<dbReference type="eggNOG" id="COG0456">
    <property type="taxonomic scope" value="Bacteria"/>
</dbReference>
<dbReference type="InterPro" id="IPR050832">
    <property type="entry name" value="Bact_Acetyltransf"/>
</dbReference>
<organism evidence="4 5">
    <name type="scientific">Streptococcus merionis</name>
    <dbReference type="NCBI Taxonomy" id="400065"/>
    <lineage>
        <taxon>Bacteria</taxon>
        <taxon>Bacillati</taxon>
        <taxon>Bacillota</taxon>
        <taxon>Bacilli</taxon>
        <taxon>Lactobacillales</taxon>
        <taxon>Streptococcaceae</taxon>
        <taxon>Streptococcus</taxon>
    </lineage>
</organism>
<dbReference type="InterPro" id="IPR000182">
    <property type="entry name" value="GNAT_dom"/>
</dbReference>
<dbReference type="Gene3D" id="3.40.630.30">
    <property type="match status" value="1"/>
</dbReference>
<evidence type="ECO:0000313" key="4">
    <source>
        <dbReference type="EMBL" id="SNU86101.1"/>
    </source>
</evidence>
<dbReference type="Proteomes" id="UP000215185">
    <property type="component" value="Chromosome 1"/>
</dbReference>
<dbReference type="InterPro" id="IPR016181">
    <property type="entry name" value="Acyl_CoA_acyltransferase"/>
</dbReference>
<dbReference type="PROSITE" id="PS51186">
    <property type="entry name" value="GNAT"/>
    <property type="match status" value="1"/>
</dbReference>
<reference evidence="4 5" key="1">
    <citation type="submission" date="2017-06" db="EMBL/GenBank/DDBJ databases">
        <authorList>
            <consortium name="Pathogen Informatics"/>
        </authorList>
    </citation>
    <scope>NUCLEOTIDE SEQUENCE [LARGE SCALE GENOMIC DNA]</scope>
    <source>
        <strain evidence="4 5">NCTC13788</strain>
    </source>
</reference>
<evidence type="ECO:0000256" key="1">
    <source>
        <dbReference type="ARBA" id="ARBA00022679"/>
    </source>
</evidence>
<proteinExistence type="predicted"/>
<evidence type="ECO:0000313" key="5">
    <source>
        <dbReference type="Proteomes" id="UP000215185"/>
    </source>
</evidence>
<gene>
    <name evidence="4" type="ORF">SAMEA4412692_00080</name>
</gene>